<dbReference type="EMBL" id="JBEAAL010000022">
    <property type="protein sequence ID" value="MEQ1407971.1"/>
    <property type="molecule type" value="Genomic_DNA"/>
</dbReference>
<protein>
    <submittedName>
        <fullName evidence="6">Class I adenylate-forming enzyme family protein</fullName>
    </submittedName>
</protein>
<dbReference type="Pfam" id="PF00501">
    <property type="entry name" value="AMP-binding"/>
    <property type="match status" value="1"/>
</dbReference>
<sequence length="504" mass="53765">MLMHTLLLDGANRDPDHACFHWVDRNRSLTYAEAVGAMERAAGALHDLGVRPGDRVTIFAHNGMDYLVTMLGCWRLGAICALVNVKFAGELAYYFADHEPTVVVYTHDMQEPVRTAAAGIASIRALVCMDGPQEGAHSLPALMAAALPVPADPGNEDAIAHLSYTSGTTGRPKGACLKHEPTVRATRCIAERLQITADDVSFGPSALSSSYQLVGNLLPQLSHGAAINVMGKWTPSTGFDALEARGATMLIANPPILTDVFNEAAARGHAPSKLRMSMSGGGPVPPLLKAGWHEKLKLPLVESYGQSELGGFVALGFPKLDRKDIETRRAGMPLPDKEVRILNADGTEVPNGAVGEIALRGGFMWGYWGKPEKTAETLRDGWLWTGDIGSMDRQGFVTMLGRRSELLHVDGKTWYPRDVEEALSTVPGVEQAAVVGVPDAAIATRPVAFVQATLPLDGEEIKAKIADALPYDLSVMTVVSLAELPMTPTGKIAKAELAARAAAV</sequence>
<reference evidence="6 7" key="1">
    <citation type="submission" date="2024-05" db="EMBL/GenBank/DDBJ databases">
        <title>Neorhizobium sp. Rsf11, a plant growth promoting and heavy metal resistant PAH-degrader.</title>
        <authorList>
            <person name="Golubev S.N."/>
            <person name="Muratova A.Y."/>
            <person name="Markelova M.I."/>
        </authorList>
    </citation>
    <scope>NUCLEOTIDE SEQUENCE [LARGE SCALE GENOMIC DNA]</scope>
    <source>
        <strain evidence="6 7">Rsf11</strain>
    </source>
</reference>
<dbReference type="InterPro" id="IPR020845">
    <property type="entry name" value="AMP-binding_CS"/>
</dbReference>
<dbReference type="InterPro" id="IPR025110">
    <property type="entry name" value="AMP-bd_C"/>
</dbReference>
<dbReference type="PANTHER" id="PTHR43201">
    <property type="entry name" value="ACYL-COA SYNTHETASE"/>
    <property type="match status" value="1"/>
</dbReference>
<feature type="domain" description="AMP-dependent synthetase/ligase" evidence="4">
    <location>
        <begin position="11"/>
        <end position="368"/>
    </location>
</feature>
<comment type="similarity">
    <text evidence="1">Belongs to the ATP-dependent AMP-binding enzyme family.</text>
</comment>
<dbReference type="Proteomes" id="UP001496627">
    <property type="component" value="Unassembled WGS sequence"/>
</dbReference>
<evidence type="ECO:0000313" key="6">
    <source>
        <dbReference type="EMBL" id="MEQ1407971.1"/>
    </source>
</evidence>
<keyword evidence="2" id="KW-0436">Ligase</keyword>
<gene>
    <name evidence="6" type="ORF">ABK249_23890</name>
</gene>
<keyword evidence="3" id="KW-0479">Metal-binding</keyword>
<dbReference type="PANTHER" id="PTHR43201:SF5">
    <property type="entry name" value="MEDIUM-CHAIN ACYL-COA LIGASE ACSF2, MITOCHONDRIAL"/>
    <property type="match status" value="1"/>
</dbReference>
<evidence type="ECO:0000259" key="5">
    <source>
        <dbReference type="Pfam" id="PF13193"/>
    </source>
</evidence>
<organism evidence="6 7">
    <name type="scientific">Neorhizobium phenanthreniclasticum</name>
    <dbReference type="NCBI Taxonomy" id="3157917"/>
    <lineage>
        <taxon>Bacteria</taxon>
        <taxon>Pseudomonadati</taxon>
        <taxon>Pseudomonadota</taxon>
        <taxon>Alphaproteobacteria</taxon>
        <taxon>Hyphomicrobiales</taxon>
        <taxon>Rhizobiaceae</taxon>
        <taxon>Rhizobium/Agrobacterium group</taxon>
        <taxon>Neorhizobium</taxon>
    </lineage>
</organism>
<dbReference type="Gene3D" id="3.30.300.30">
    <property type="match status" value="1"/>
</dbReference>
<dbReference type="InterPro" id="IPR000873">
    <property type="entry name" value="AMP-dep_synth/lig_dom"/>
</dbReference>
<comment type="caution">
    <text evidence="6">The sequence shown here is derived from an EMBL/GenBank/DDBJ whole genome shotgun (WGS) entry which is preliminary data.</text>
</comment>
<feature type="domain" description="AMP-binding enzyme C-terminal" evidence="5">
    <location>
        <begin position="419"/>
        <end position="491"/>
    </location>
</feature>
<accession>A0ABV0M7W8</accession>
<evidence type="ECO:0000256" key="2">
    <source>
        <dbReference type="ARBA" id="ARBA00022598"/>
    </source>
</evidence>
<dbReference type="InterPro" id="IPR045851">
    <property type="entry name" value="AMP-bd_C_sf"/>
</dbReference>
<evidence type="ECO:0000313" key="7">
    <source>
        <dbReference type="Proteomes" id="UP001496627"/>
    </source>
</evidence>
<dbReference type="SUPFAM" id="SSF56801">
    <property type="entry name" value="Acetyl-CoA synthetase-like"/>
    <property type="match status" value="1"/>
</dbReference>
<keyword evidence="7" id="KW-1185">Reference proteome</keyword>
<name>A0ABV0M7W8_9HYPH</name>
<evidence type="ECO:0000256" key="1">
    <source>
        <dbReference type="ARBA" id="ARBA00006432"/>
    </source>
</evidence>
<evidence type="ECO:0000259" key="4">
    <source>
        <dbReference type="Pfam" id="PF00501"/>
    </source>
</evidence>
<dbReference type="InterPro" id="IPR042099">
    <property type="entry name" value="ANL_N_sf"/>
</dbReference>
<dbReference type="PROSITE" id="PS00455">
    <property type="entry name" value="AMP_BINDING"/>
    <property type="match status" value="1"/>
</dbReference>
<dbReference type="RefSeq" id="WP_227704012.1">
    <property type="nucleotide sequence ID" value="NZ_JBEAAL010000022.1"/>
</dbReference>
<proteinExistence type="inferred from homology"/>
<dbReference type="Pfam" id="PF13193">
    <property type="entry name" value="AMP-binding_C"/>
    <property type="match status" value="1"/>
</dbReference>
<evidence type="ECO:0000256" key="3">
    <source>
        <dbReference type="ARBA" id="ARBA00022723"/>
    </source>
</evidence>
<dbReference type="Gene3D" id="3.40.50.12780">
    <property type="entry name" value="N-terminal domain of ligase-like"/>
    <property type="match status" value="1"/>
</dbReference>